<feature type="domain" description="NADP-dependent oxidoreductase" evidence="4">
    <location>
        <begin position="23"/>
        <end position="274"/>
    </location>
</feature>
<evidence type="ECO:0000256" key="2">
    <source>
        <dbReference type="PIRSR" id="PIRSR000097-2"/>
    </source>
</evidence>
<feature type="active site" description="Proton donor" evidence="1">
    <location>
        <position position="42"/>
    </location>
</feature>
<name>A0A835XQS2_9CHLO</name>
<reference evidence="5" key="1">
    <citation type="journal article" date="2020" name="bioRxiv">
        <title>Comparative genomics of Chlamydomonas.</title>
        <authorList>
            <person name="Craig R.J."/>
            <person name="Hasan A.R."/>
            <person name="Ness R.W."/>
            <person name="Keightley P.D."/>
        </authorList>
    </citation>
    <scope>NUCLEOTIDE SEQUENCE</scope>
    <source>
        <strain evidence="5">CCAP 11/70</strain>
    </source>
</reference>
<dbReference type="InterPro" id="IPR036812">
    <property type="entry name" value="NAD(P)_OxRdtase_dom_sf"/>
</dbReference>
<keyword evidence="6" id="KW-1185">Reference proteome</keyword>
<dbReference type="PANTHER" id="PTHR11732">
    <property type="entry name" value="ALDO/KETO REDUCTASE"/>
    <property type="match status" value="1"/>
</dbReference>
<dbReference type="GO" id="GO:0016491">
    <property type="term" value="F:oxidoreductase activity"/>
    <property type="evidence" value="ECO:0007669"/>
    <property type="project" value="InterPro"/>
</dbReference>
<dbReference type="Gene3D" id="3.20.20.100">
    <property type="entry name" value="NADP-dependent oxidoreductase domain"/>
    <property type="match status" value="1"/>
</dbReference>
<dbReference type="PROSITE" id="PS00798">
    <property type="entry name" value="ALDOKETO_REDUCTASE_1"/>
    <property type="match status" value="1"/>
</dbReference>
<dbReference type="AlphaFoldDB" id="A0A835XQS2"/>
<gene>
    <name evidence="5" type="ORF">HYH03_013433</name>
</gene>
<comment type="caution">
    <text evidence="5">The sequence shown here is derived from an EMBL/GenBank/DDBJ whole genome shotgun (WGS) entry which is preliminary data.</text>
</comment>
<sequence>MRLSNGARLPMVGFGTALVKDAVVIKKALDLGYRHFDCAWFYGTEEAVGEGLADFVASGRRDELFVVSKVWNTHHRPADVRKSCEESLARLRLPSLDLLLVHWPNAWLPGSTPEAPQPDEGVTLAETWAAMEALVDEGKVRALGVSNFSIKQVEELLKTARHKPVVNQVELHPLCSQRKLVGVLRRMGVTCVAYSPLGGQSVVLPNELLDREEVTRVAQSAGKSNAQVLLKWNIQRGVPVIAKTVNPARAEENLVGMYDWKLSYEQKAALDELDRGQRFISYPWSEWADPEEGGVAKPSKAFGY</sequence>
<evidence type="ECO:0000313" key="6">
    <source>
        <dbReference type="Proteomes" id="UP000612055"/>
    </source>
</evidence>
<evidence type="ECO:0000256" key="1">
    <source>
        <dbReference type="PIRSR" id="PIRSR000097-1"/>
    </source>
</evidence>
<dbReference type="InterPro" id="IPR023210">
    <property type="entry name" value="NADP_OxRdtase_dom"/>
</dbReference>
<dbReference type="PRINTS" id="PR00069">
    <property type="entry name" value="ALDKETRDTASE"/>
</dbReference>
<protein>
    <recommendedName>
        <fullName evidence="4">NADP-dependent oxidoreductase domain-containing protein</fullName>
    </recommendedName>
</protein>
<feature type="site" description="Lowers pKa of active site Tyr" evidence="3">
    <location>
        <position position="69"/>
    </location>
</feature>
<dbReference type="PIRSF" id="PIRSF000097">
    <property type="entry name" value="AKR"/>
    <property type="match status" value="1"/>
</dbReference>
<dbReference type="InterPro" id="IPR018170">
    <property type="entry name" value="Aldo/ket_reductase_CS"/>
</dbReference>
<evidence type="ECO:0000313" key="5">
    <source>
        <dbReference type="EMBL" id="KAG2487994.1"/>
    </source>
</evidence>
<evidence type="ECO:0000259" key="4">
    <source>
        <dbReference type="Pfam" id="PF00248"/>
    </source>
</evidence>
<dbReference type="EMBL" id="JAEHOE010000089">
    <property type="protein sequence ID" value="KAG2487994.1"/>
    <property type="molecule type" value="Genomic_DNA"/>
</dbReference>
<evidence type="ECO:0000256" key="3">
    <source>
        <dbReference type="PIRSR" id="PIRSR000097-3"/>
    </source>
</evidence>
<dbReference type="PROSITE" id="PS00062">
    <property type="entry name" value="ALDOKETO_REDUCTASE_2"/>
    <property type="match status" value="1"/>
</dbReference>
<organism evidence="5 6">
    <name type="scientific">Edaphochlamys debaryana</name>
    <dbReference type="NCBI Taxonomy" id="47281"/>
    <lineage>
        <taxon>Eukaryota</taxon>
        <taxon>Viridiplantae</taxon>
        <taxon>Chlorophyta</taxon>
        <taxon>core chlorophytes</taxon>
        <taxon>Chlorophyceae</taxon>
        <taxon>CS clade</taxon>
        <taxon>Chlamydomonadales</taxon>
        <taxon>Chlamydomonadales incertae sedis</taxon>
        <taxon>Edaphochlamys</taxon>
    </lineage>
</organism>
<dbReference type="OrthoDB" id="416253at2759"/>
<dbReference type="InterPro" id="IPR020471">
    <property type="entry name" value="AKR"/>
</dbReference>
<accession>A0A835XQS2</accession>
<proteinExistence type="predicted"/>
<feature type="binding site" evidence="2">
    <location>
        <position position="102"/>
    </location>
    <ligand>
        <name>substrate</name>
    </ligand>
</feature>
<dbReference type="Proteomes" id="UP000612055">
    <property type="component" value="Unassembled WGS sequence"/>
</dbReference>
<dbReference type="FunFam" id="3.20.20.100:FF:000132">
    <property type="entry name" value="Predicted protein"/>
    <property type="match status" value="1"/>
</dbReference>
<dbReference type="CDD" id="cd19071">
    <property type="entry name" value="AKR_AKR1-5-like"/>
    <property type="match status" value="1"/>
</dbReference>
<dbReference type="SUPFAM" id="SSF51430">
    <property type="entry name" value="NAD(P)-linked oxidoreductase"/>
    <property type="match status" value="1"/>
</dbReference>
<dbReference type="Pfam" id="PF00248">
    <property type="entry name" value="Aldo_ket_red"/>
    <property type="match status" value="1"/>
</dbReference>